<dbReference type="VEuPathDB" id="FungiDB:VP01_1111g3"/>
<proteinExistence type="predicted"/>
<comment type="caution">
    <text evidence="1">The sequence shown here is derived from an EMBL/GenBank/DDBJ whole genome shotgun (WGS) entry which is preliminary data.</text>
</comment>
<evidence type="ECO:0000313" key="2">
    <source>
        <dbReference type="Proteomes" id="UP000037035"/>
    </source>
</evidence>
<protein>
    <submittedName>
        <fullName evidence="1">Uncharacterized protein</fullName>
    </submittedName>
</protein>
<organism evidence="1 2">
    <name type="scientific">Puccinia sorghi</name>
    <dbReference type="NCBI Taxonomy" id="27349"/>
    <lineage>
        <taxon>Eukaryota</taxon>
        <taxon>Fungi</taxon>
        <taxon>Dikarya</taxon>
        <taxon>Basidiomycota</taxon>
        <taxon>Pucciniomycotina</taxon>
        <taxon>Pucciniomycetes</taxon>
        <taxon>Pucciniales</taxon>
        <taxon>Pucciniaceae</taxon>
        <taxon>Puccinia</taxon>
    </lineage>
</organism>
<gene>
    <name evidence="1" type="ORF">VP01_1111g3</name>
</gene>
<dbReference type="AlphaFoldDB" id="A0A0L6VSU9"/>
<evidence type="ECO:0000313" key="1">
    <source>
        <dbReference type="EMBL" id="KNZ63692.1"/>
    </source>
</evidence>
<dbReference type="Proteomes" id="UP000037035">
    <property type="component" value="Unassembled WGS sequence"/>
</dbReference>
<name>A0A0L6VSU9_9BASI</name>
<dbReference type="EMBL" id="LAVV01001244">
    <property type="protein sequence ID" value="KNZ63692.1"/>
    <property type="molecule type" value="Genomic_DNA"/>
</dbReference>
<sequence length="769" mass="88324">MINKEKTEKTTRQKYQETQLIRDMSVDQDLIKEKVKGMDRFRDELENEIQTQSLRVSISMGLSTLDGFIQLNKSVYLCLESLGNKLQVLETSGKLSCEVLGSVGSVTDLAHSYQQWPTELNQFSSLISPVIRCLLIGPGDMCLYIKDGKEKNPLLSEFMFNIKQLNIKFEINQIQKFQNLLLGTEMTPCTPEFSIFFHTVKQESKFDLSEVKCDPLGPNRWFTSGGSIYDSRYTNQKNFTKKKIENKNGKRKEKEKMMSTSTFFWIRVQFPKFAHSDMILIELLTPTAKKNLLNCLQLTCRNSNKAFALMHIHCAVCKKHVHIQTGRVWMKACMEHPACQLQKMVSISCTLWGSTNTTPKFFLSENCVALFLSWPTVESTPWRNLQGGSDYAVTGLRFPHSFGVHQCWGRILGFSSLCSFSAQSNGTLPRGPRHNSCSSYSYNLSTSYTLILSHKDNLLFLSFNTRKGFELWKDYFEIKVQYIYVTYLANLITIIFKKPKGKVINSNKEALSGIYGVLLISQNPYLQLHSSLNGNGYHCKKNSLNCLQSTCSMLQPSCHPKSTSCLNQFWRKVGVTIEASWEFLHVNCRQLSKFFLLYGQSPKFLGNEAGKKGENFALAHVIISHQPANQPPIKCQIFPISCSKFCILFQNNYNFIFLDDLMATAGMTKTLIGHHHLVLYYSYKMVVRQKNEKNTINKFTIFQILIYIHSLQPSRTPSPCSFFFFKILLKKTQKKKSKNVLFFVFYSVYCDITKFVYPFPPVPIRGYQI</sequence>
<reference evidence="1 2" key="1">
    <citation type="submission" date="2015-08" db="EMBL/GenBank/DDBJ databases">
        <title>Next Generation Sequencing and Analysis of the Genome of Puccinia sorghi L Schw, the Causal Agent of Maize Common Rust.</title>
        <authorList>
            <person name="Rochi L."/>
            <person name="Burguener G."/>
            <person name="Darino M."/>
            <person name="Turjanski A."/>
            <person name="Kreff E."/>
            <person name="Dieguez M.J."/>
            <person name="Sacco F."/>
        </authorList>
    </citation>
    <scope>NUCLEOTIDE SEQUENCE [LARGE SCALE GENOMIC DNA]</scope>
    <source>
        <strain evidence="1 2">RO10H11247</strain>
    </source>
</reference>
<accession>A0A0L6VSU9</accession>
<keyword evidence="2" id="KW-1185">Reference proteome</keyword>